<evidence type="ECO:0000313" key="3">
    <source>
        <dbReference type="Proteomes" id="UP001152320"/>
    </source>
</evidence>
<evidence type="ECO:0000313" key="2">
    <source>
        <dbReference type="EMBL" id="KAJ8029509.1"/>
    </source>
</evidence>
<accession>A0A9Q1BN59</accession>
<proteinExistence type="predicted"/>
<dbReference type="EMBL" id="JAIZAY010000014">
    <property type="protein sequence ID" value="KAJ8029509.1"/>
    <property type="molecule type" value="Genomic_DNA"/>
</dbReference>
<protein>
    <submittedName>
        <fullName evidence="2">SHC-transforming protein 1</fullName>
    </submittedName>
</protein>
<keyword evidence="3" id="KW-1185">Reference proteome</keyword>
<dbReference type="Proteomes" id="UP001152320">
    <property type="component" value="Chromosome 14"/>
</dbReference>
<feature type="region of interest" description="Disordered" evidence="1">
    <location>
        <begin position="1"/>
        <end position="20"/>
    </location>
</feature>
<sequence>MAGIIPNFRKKGPNTVGQRTNDELWTRTGTFINKPVHGWLHPEEKLKHGGICYGVRIVWLYGMYSIVHPYFQINVSSPFDGNNVERMN</sequence>
<dbReference type="OrthoDB" id="9938362at2759"/>
<evidence type="ECO:0000256" key="1">
    <source>
        <dbReference type="SAM" id="MobiDB-lite"/>
    </source>
</evidence>
<name>A0A9Q1BN59_HOLLE</name>
<reference evidence="2" key="1">
    <citation type="submission" date="2021-10" db="EMBL/GenBank/DDBJ databases">
        <title>Tropical sea cucumber genome reveals ecological adaptation and Cuvierian tubules defense mechanism.</title>
        <authorList>
            <person name="Chen T."/>
        </authorList>
    </citation>
    <scope>NUCLEOTIDE SEQUENCE</scope>
    <source>
        <strain evidence="2">Nanhai2018</strain>
        <tissue evidence="2">Muscle</tissue>
    </source>
</reference>
<dbReference type="AlphaFoldDB" id="A0A9Q1BN59"/>
<organism evidence="2 3">
    <name type="scientific">Holothuria leucospilota</name>
    <name type="common">Black long sea cucumber</name>
    <name type="synonym">Mertensiothuria leucospilota</name>
    <dbReference type="NCBI Taxonomy" id="206669"/>
    <lineage>
        <taxon>Eukaryota</taxon>
        <taxon>Metazoa</taxon>
        <taxon>Echinodermata</taxon>
        <taxon>Eleutherozoa</taxon>
        <taxon>Echinozoa</taxon>
        <taxon>Holothuroidea</taxon>
        <taxon>Aspidochirotacea</taxon>
        <taxon>Aspidochirotida</taxon>
        <taxon>Holothuriidae</taxon>
        <taxon>Holothuria</taxon>
    </lineage>
</organism>
<comment type="caution">
    <text evidence="2">The sequence shown here is derived from an EMBL/GenBank/DDBJ whole genome shotgun (WGS) entry which is preliminary data.</text>
</comment>
<gene>
    <name evidence="2" type="ORF">HOLleu_28920</name>
</gene>